<dbReference type="eggNOG" id="arCOG03047">
    <property type="taxonomic scope" value="Archaea"/>
</dbReference>
<proteinExistence type="predicted"/>
<dbReference type="GeneID" id="9752765"/>
<name>E1QV01_VULDI</name>
<dbReference type="RefSeq" id="WP_013336917.1">
    <property type="nucleotide sequence ID" value="NC_014537.1"/>
</dbReference>
<dbReference type="STRING" id="572478.Vdis_1820"/>
<evidence type="ECO:0000313" key="2">
    <source>
        <dbReference type="Proteomes" id="UP000006681"/>
    </source>
</evidence>
<dbReference type="Gene3D" id="1.25.40.10">
    <property type="entry name" value="Tetratricopeptide repeat domain"/>
    <property type="match status" value="1"/>
</dbReference>
<accession>E1QV01</accession>
<dbReference type="InterPro" id="IPR011990">
    <property type="entry name" value="TPR-like_helical_dom_sf"/>
</dbReference>
<dbReference type="HOGENOM" id="CLU_586115_0_0_2"/>
<gene>
    <name evidence="1" type="ordered locus">Vdis_1820</name>
</gene>
<dbReference type="Proteomes" id="UP000006681">
    <property type="component" value="Chromosome"/>
</dbReference>
<reference evidence="1 2" key="1">
    <citation type="journal article" date="2010" name="Stand. Genomic Sci.">
        <title>Complete genome sequence of Vulcanisaeta distributa type strain (IC-017).</title>
        <authorList>
            <person name="Mavromatis K."/>
            <person name="Sikorski J."/>
            <person name="Pabst E."/>
            <person name="Teshima H."/>
            <person name="Lapidus A."/>
            <person name="Lucas S."/>
            <person name="Nolan M."/>
            <person name="Glavina Del Rio T."/>
            <person name="Cheng J.F."/>
            <person name="Bruce D."/>
            <person name="Goodwin L."/>
            <person name="Pitluck S."/>
            <person name="Liolios K."/>
            <person name="Ivanova N."/>
            <person name="Mikhailova N."/>
            <person name="Pati A."/>
            <person name="Chen A."/>
            <person name="Palaniappan K."/>
            <person name="Land M."/>
            <person name="Hauser L."/>
            <person name="Chang Y.J."/>
            <person name="Jeffries C.D."/>
            <person name="Rohde M."/>
            <person name="Spring S."/>
            <person name="Goker M."/>
            <person name="Wirth R."/>
            <person name="Woyke T."/>
            <person name="Bristow J."/>
            <person name="Eisen J.A."/>
            <person name="Markowitz V."/>
            <person name="Hugenholtz P."/>
            <person name="Klenk H.P."/>
            <person name="Kyrpides N.C."/>
        </authorList>
    </citation>
    <scope>NUCLEOTIDE SEQUENCE [LARGE SCALE GENOMIC DNA]</scope>
    <source>
        <strain evidence="2">DSM 14429 / JCM 11212 / NBRC 100878 / IC-017</strain>
    </source>
</reference>
<keyword evidence="2" id="KW-1185">Reference proteome</keyword>
<protein>
    <submittedName>
        <fullName evidence="1">Uncharacterized protein</fullName>
    </submittedName>
</protein>
<dbReference type="EMBL" id="CP002100">
    <property type="protein sequence ID" value="ADN51192.1"/>
    <property type="molecule type" value="Genomic_DNA"/>
</dbReference>
<evidence type="ECO:0000313" key="1">
    <source>
        <dbReference type="EMBL" id="ADN51192.1"/>
    </source>
</evidence>
<reference evidence="2" key="2">
    <citation type="journal article" date="2010" name="Stand. Genomic Sci.">
        <title>Complete genome sequence of Vulcanisaeta distributa type strain (IC-017T).</title>
        <authorList>
            <person name="Mavromatis K."/>
            <person name="Sikorski J."/>
            <person name="Pabst E."/>
            <person name="Teshima H."/>
            <person name="Lapidus A."/>
            <person name="Lucas S."/>
            <person name="Nolan M."/>
            <person name="Glavina Del Rio T."/>
            <person name="Cheng J."/>
            <person name="Bruce D."/>
            <person name="Goodwin L."/>
            <person name="Pitluck S."/>
            <person name="Liolios K."/>
            <person name="Ivanova N."/>
            <person name="Mikhailova N."/>
            <person name="Pati A."/>
            <person name="Chen A."/>
            <person name="Palaniappan K."/>
            <person name="Land M."/>
            <person name="Hauser L."/>
            <person name="Chang Y."/>
            <person name="Jeffries C."/>
            <person name="Rohde M."/>
            <person name="Spring S."/>
            <person name="Goker M."/>
            <person name="Wirth R."/>
            <person name="Woyke T."/>
            <person name="Bristow J."/>
            <person name="Eisen J."/>
            <person name="Markowitz V."/>
            <person name="Hugenholtz P."/>
            <person name="Klenk H."/>
            <person name="Kyrpides N."/>
        </authorList>
    </citation>
    <scope>NUCLEOTIDE SEQUENCE [LARGE SCALE GENOMIC DNA]</scope>
    <source>
        <strain evidence="2">DSM 14429 / JCM 11212 / NBRC 100878 / IC-017</strain>
    </source>
</reference>
<sequence>MNNIPDACHWDRECITNSIASVLIQALKGSVPKDLANNSAFRDLVRCDNKCTLPISDYSIIRGLDEASIRDGVVKVIRFIDLGDIPDLVQLLINMDLEPGIVAVDENVDINIKGELGARVNEALGIALYSIAAYDNAITRFSAAAAIYEGLGNVGKARFMEAMSKIARAEDLRVRASRLHEEGNHDAEKSIIEDASKLYASSVVNFREAVGIEEARANEVLSMMDSSEVLANYYFTHGDIARAMQYYDACRSALSNIQGLGRDYWNAVKIKGDLCSAFYLLCKAIEEGDWRTYEEAGDKFLELIGEGLIDELTTEGAVMSYRGAIDGVEEVDDAIRIYSKYVKAVSKYFDNVIKDRYGSFETFIEEFRKGDYESLAHVLNTDINTLKLYVVGKIIMDVVKEEGFSEDTALEVLAYLAGLGLNPLDMSVDEMIEELHGFIVDEDFLNRVKDLLIKIKGRLSNIVSKQ</sequence>
<dbReference type="KEGG" id="vdi:Vdis_1820"/>
<organism evidence="1 2">
    <name type="scientific">Vulcanisaeta distributa (strain DSM 14429 / JCM 11212 / NBRC 100878 / IC-017)</name>
    <dbReference type="NCBI Taxonomy" id="572478"/>
    <lineage>
        <taxon>Archaea</taxon>
        <taxon>Thermoproteota</taxon>
        <taxon>Thermoprotei</taxon>
        <taxon>Thermoproteales</taxon>
        <taxon>Thermoproteaceae</taxon>
        <taxon>Vulcanisaeta</taxon>
    </lineage>
</organism>
<dbReference type="AlphaFoldDB" id="E1QV01"/>